<accession>A0A1H9ZNF0</accession>
<dbReference type="AlphaFoldDB" id="A0A1H9ZNF0"/>
<protein>
    <submittedName>
        <fullName evidence="1">Uncharacterized protein</fullName>
    </submittedName>
</protein>
<sequence>MADIILQFRKKKNILTGNVDVKATANDIKNSGKGPNITSFSRIRTAYVEDPDFLFIILSIKYKVYNERNRKTGLMDGIMQIVDHNEYDLKYISDNDINYNPALGTGQIQIKDIHYVSYQYRTTWEMCQLLDSKYLKSSRRTIEDFYREAVKNKWIKN</sequence>
<organism evidence="1 2">
    <name type="scientific">[Clostridium] polysaccharolyticum</name>
    <dbReference type="NCBI Taxonomy" id="29364"/>
    <lineage>
        <taxon>Bacteria</taxon>
        <taxon>Bacillati</taxon>
        <taxon>Bacillota</taxon>
        <taxon>Clostridia</taxon>
        <taxon>Lachnospirales</taxon>
        <taxon>Lachnospiraceae</taxon>
    </lineage>
</organism>
<dbReference type="EMBL" id="FOHN01000004">
    <property type="protein sequence ID" value="SES83161.1"/>
    <property type="molecule type" value="Genomic_DNA"/>
</dbReference>
<proteinExistence type="predicted"/>
<evidence type="ECO:0000313" key="1">
    <source>
        <dbReference type="EMBL" id="SES83161.1"/>
    </source>
</evidence>
<dbReference type="Proteomes" id="UP000199800">
    <property type="component" value="Unassembled WGS sequence"/>
</dbReference>
<keyword evidence="2" id="KW-1185">Reference proteome</keyword>
<gene>
    <name evidence="1" type="ORF">SAMN04487772_10424</name>
</gene>
<dbReference type="RefSeq" id="WP_207646529.1">
    <property type="nucleotide sequence ID" value="NZ_FOHN01000004.1"/>
</dbReference>
<dbReference type="STRING" id="29364.SAMN04487772_10424"/>
<reference evidence="1 2" key="1">
    <citation type="submission" date="2016-10" db="EMBL/GenBank/DDBJ databases">
        <authorList>
            <person name="de Groot N.N."/>
        </authorList>
    </citation>
    <scope>NUCLEOTIDE SEQUENCE [LARGE SCALE GENOMIC DNA]</scope>
    <source>
        <strain evidence="1 2">DSM 1801</strain>
    </source>
</reference>
<evidence type="ECO:0000313" key="2">
    <source>
        <dbReference type="Proteomes" id="UP000199800"/>
    </source>
</evidence>
<name>A0A1H9ZNF0_9FIRM</name>